<name>A0A239PLB3_9PROT</name>
<dbReference type="EMBL" id="FZQA01000001">
    <property type="protein sequence ID" value="SNT67874.1"/>
    <property type="molecule type" value="Genomic_DNA"/>
</dbReference>
<feature type="chain" id="PRO_5012173053" evidence="1">
    <location>
        <begin position="27"/>
        <end position="266"/>
    </location>
</feature>
<feature type="signal peptide" evidence="1">
    <location>
        <begin position="1"/>
        <end position="26"/>
    </location>
</feature>
<dbReference type="InterPro" id="IPR025737">
    <property type="entry name" value="FApF"/>
</dbReference>
<organism evidence="2 3">
    <name type="scientific">Amphiplicatus metriothermophilus</name>
    <dbReference type="NCBI Taxonomy" id="1519374"/>
    <lineage>
        <taxon>Bacteria</taxon>
        <taxon>Pseudomonadati</taxon>
        <taxon>Pseudomonadota</taxon>
        <taxon>Alphaproteobacteria</taxon>
        <taxon>Parvularculales</taxon>
        <taxon>Parvularculaceae</taxon>
        <taxon>Amphiplicatus</taxon>
    </lineage>
</organism>
<dbReference type="AlphaFoldDB" id="A0A239PLB3"/>
<dbReference type="Proteomes" id="UP000198346">
    <property type="component" value="Unassembled WGS sequence"/>
</dbReference>
<protein>
    <submittedName>
        <fullName evidence="2">Putative MetA-pathway of phenol degradation</fullName>
    </submittedName>
</protein>
<accession>A0A239PLB3</accession>
<evidence type="ECO:0000313" key="3">
    <source>
        <dbReference type="Proteomes" id="UP000198346"/>
    </source>
</evidence>
<sequence length="266" mass="27768">MKRKTHFKMAAGAAGVLALGAPAAMAQSGWNEFSLATGFEYTTGDYGADVDTDILYVPVTAIFETARFQLKATVPYLRIEGPGAVIGGPEGGGVIIGPGGPGVTTQSGLGDVIVSATYNLYPRSGGALPYVELTAKAKLPTADEDRGLGTGKTDVTVQADIFRSFGPLTPFAMVGYRFRGDPEGFDLENSFLASGGAVLKMSDRFSVGGVFDYREAATVFSEDSREISPFIAFKPAENVTVNAYGVFGLSDGSPDTGGGLQIRKAF</sequence>
<dbReference type="RefSeq" id="WP_089410875.1">
    <property type="nucleotide sequence ID" value="NZ_FZQA01000001.1"/>
</dbReference>
<keyword evidence="3" id="KW-1185">Reference proteome</keyword>
<gene>
    <name evidence="2" type="ORF">SAMN06297382_0367</name>
</gene>
<reference evidence="2 3" key="1">
    <citation type="submission" date="2017-07" db="EMBL/GenBank/DDBJ databases">
        <authorList>
            <person name="Sun Z.S."/>
            <person name="Albrecht U."/>
            <person name="Echele G."/>
            <person name="Lee C.C."/>
        </authorList>
    </citation>
    <scope>NUCLEOTIDE SEQUENCE [LARGE SCALE GENOMIC DNA]</scope>
    <source>
        <strain evidence="2 3">CGMCC 1.12710</strain>
    </source>
</reference>
<keyword evidence="1" id="KW-0732">Signal</keyword>
<evidence type="ECO:0000313" key="2">
    <source>
        <dbReference type="EMBL" id="SNT67874.1"/>
    </source>
</evidence>
<dbReference type="Pfam" id="PF13557">
    <property type="entry name" value="Phenol_MetA_deg"/>
    <property type="match status" value="1"/>
</dbReference>
<evidence type="ECO:0000256" key="1">
    <source>
        <dbReference type="SAM" id="SignalP"/>
    </source>
</evidence>
<dbReference type="OrthoDB" id="7469591at2"/>
<proteinExistence type="predicted"/>